<keyword evidence="3" id="KW-1185">Reference proteome</keyword>
<comment type="caution">
    <text evidence="2">The sequence shown here is derived from an EMBL/GenBank/DDBJ whole genome shotgun (WGS) entry which is preliminary data.</text>
</comment>
<evidence type="ECO:0000313" key="3">
    <source>
        <dbReference type="Proteomes" id="UP001589646"/>
    </source>
</evidence>
<name>A0ABV5QDE1_9ACTN</name>
<keyword evidence="1" id="KW-0472">Membrane</keyword>
<evidence type="ECO:0000256" key="1">
    <source>
        <dbReference type="SAM" id="Phobius"/>
    </source>
</evidence>
<feature type="transmembrane region" description="Helical" evidence="1">
    <location>
        <begin position="56"/>
        <end position="74"/>
    </location>
</feature>
<feature type="transmembrane region" description="Helical" evidence="1">
    <location>
        <begin position="31"/>
        <end position="50"/>
    </location>
</feature>
<keyword evidence="1" id="KW-0812">Transmembrane</keyword>
<dbReference type="RefSeq" id="WP_346118087.1">
    <property type="nucleotide sequence ID" value="NZ_BAAAXC010000005.1"/>
</dbReference>
<dbReference type="EMBL" id="JBHMCE010000019">
    <property type="protein sequence ID" value="MFB9533524.1"/>
    <property type="molecule type" value="Genomic_DNA"/>
</dbReference>
<sequence>MTVLNAVLIAGLVGYVVVRRMMGEPLNARDVYIAPLVLIGIGVHALTGVALTPADVLWLAISGLVALAFGAMRASTTGLFEREGVLWQRYTWRTLVVWVVSAAASMGVGLLATRYGLHEQARPMSLSIGVGLAGEALVTAVRARVTGVPYANRKPLGQGRDR</sequence>
<gene>
    <name evidence="2" type="ORF">ACFFRN_43600</name>
</gene>
<evidence type="ECO:0008006" key="4">
    <source>
        <dbReference type="Google" id="ProtNLM"/>
    </source>
</evidence>
<dbReference type="Proteomes" id="UP001589646">
    <property type="component" value="Unassembled WGS sequence"/>
</dbReference>
<organism evidence="2 3">
    <name type="scientific">Nonomuraea roseola</name>
    <dbReference type="NCBI Taxonomy" id="46179"/>
    <lineage>
        <taxon>Bacteria</taxon>
        <taxon>Bacillati</taxon>
        <taxon>Actinomycetota</taxon>
        <taxon>Actinomycetes</taxon>
        <taxon>Streptosporangiales</taxon>
        <taxon>Streptosporangiaceae</taxon>
        <taxon>Nonomuraea</taxon>
    </lineage>
</organism>
<feature type="transmembrane region" description="Helical" evidence="1">
    <location>
        <begin position="6"/>
        <end position="22"/>
    </location>
</feature>
<reference evidence="2 3" key="1">
    <citation type="submission" date="2024-09" db="EMBL/GenBank/DDBJ databases">
        <authorList>
            <person name="Sun Q."/>
            <person name="Mori K."/>
        </authorList>
    </citation>
    <scope>NUCLEOTIDE SEQUENCE [LARGE SCALE GENOMIC DNA]</scope>
    <source>
        <strain evidence="2 3">JCM 3323</strain>
    </source>
</reference>
<feature type="transmembrane region" description="Helical" evidence="1">
    <location>
        <begin position="95"/>
        <end position="117"/>
    </location>
</feature>
<protein>
    <recommendedName>
        <fullName evidence="4">DUF1453 domain-containing protein</fullName>
    </recommendedName>
</protein>
<proteinExistence type="predicted"/>
<keyword evidence="1" id="KW-1133">Transmembrane helix</keyword>
<accession>A0ABV5QDE1</accession>
<evidence type="ECO:0000313" key="2">
    <source>
        <dbReference type="EMBL" id="MFB9533524.1"/>
    </source>
</evidence>